<proteinExistence type="predicted"/>
<sequence length="650" mass="73006">MKRFGLILALLFLGVPLAAETIVVRSGEHKDFSRLVLDFSKEVDWSLHKVESGYALHFESKDLSILTNKVFDRIPRTRIADVSFDANKQALSLRLNCECKTEAFELEGDRLVLDVFSEEPTRSAHNNSEDNKEVASLVGGIKTALGYAITQMALLRPQAQILSGKLIVNSINPNKPDKIAKDRPSSLAAQSSNFERQLLTELGRVVNHGFVEIEPIPEMKPDAAVKLDTNAHPVRRNNSIQEEAPRSTTPTQLQSEIHDPLQHANASKFHKKPFCDFDFNLNNWATVEDPLENLRKANHAVQIESTESNKLKQIKAHIYAGLGSEALGLLEPKSQKFNSRVVLSLIAQRLTGKNPNDELTANLPANCGIRLLFWTSLGRNEPRIKTEEMKRQFALLPEHLQKKISALYNVELEGAVSYGDDNYFPLISEKVARELGELEASALKSIVSDFSKPQSVAASELVFLESIDLEFRETEIGRYTKEVLVEALINQNDFEFALETALKSNQFNLLSPYKPSLIERIFQANIDAETEEFLLFQLSESALEERSDLPPNLQKKISERLTALGFITHESQLRQTGTVKPTAERTRDWGNREMPSNGRRADSQIETHTVEVVNDTPQSQITPTFAAQLLQNSREDRERLSGMSNSITVK</sequence>
<evidence type="ECO:0000313" key="2">
    <source>
        <dbReference type="EMBL" id="MCV6823083.1"/>
    </source>
</evidence>
<feature type="region of interest" description="Disordered" evidence="1">
    <location>
        <begin position="230"/>
        <end position="253"/>
    </location>
</feature>
<name>A0AAE3IW00_9RHOB</name>
<feature type="region of interest" description="Disordered" evidence="1">
    <location>
        <begin position="573"/>
        <end position="602"/>
    </location>
</feature>
<dbReference type="EMBL" id="JAOYFC010000001">
    <property type="protein sequence ID" value="MCV6823083.1"/>
    <property type="molecule type" value="Genomic_DNA"/>
</dbReference>
<dbReference type="Proteomes" id="UP001208041">
    <property type="component" value="Unassembled WGS sequence"/>
</dbReference>
<keyword evidence="3" id="KW-1185">Reference proteome</keyword>
<gene>
    <name evidence="2" type="ORF">OH136_00825</name>
</gene>
<comment type="caution">
    <text evidence="2">The sequence shown here is derived from an EMBL/GenBank/DDBJ whole genome shotgun (WGS) entry which is preliminary data.</text>
</comment>
<evidence type="ECO:0000313" key="3">
    <source>
        <dbReference type="Proteomes" id="UP001208041"/>
    </source>
</evidence>
<reference evidence="2" key="1">
    <citation type="submission" date="2022-10" db="EMBL/GenBank/DDBJ databases">
        <authorList>
            <person name="Yue Y."/>
        </authorList>
    </citation>
    <scope>NUCLEOTIDE SEQUENCE</scope>
    <source>
        <strain evidence="2">Z654</strain>
    </source>
</reference>
<organism evidence="2 3">
    <name type="scientific">Halocynthiibacter halioticoli</name>
    <dbReference type="NCBI Taxonomy" id="2986804"/>
    <lineage>
        <taxon>Bacteria</taxon>
        <taxon>Pseudomonadati</taxon>
        <taxon>Pseudomonadota</taxon>
        <taxon>Alphaproteobacteria</taxon>
        <taxon>Rhodobacterales</taxon>
        <taxon>Paracoccaceae</taxon>
        <taxon>Halocynthiibacter</taxon>
    </lineage>
</organism>
<dbReference type="RefSeq" id="WP_263951913.1">
    <property type="nucleotide sequence ID" value="NZ_JAOYFC010000001.1"/>
</dbReference>
<feature type="compositionally biased region" description="Basic and acidic residues" evidence="1">
    <location>
        <begin position="582"/>
        <end position="591"/>
    </location>
</feature>
<feature type="compositionally biased region" description="Polar residues" evidence="1">
    <location>
        <begin position="236"/>
        <end position="253"/>
    </location>
</feature>
<evidence type="ECO:0000256" key="1">
    <source>
        <dbReference type="SAM" id="MobiDB-lite"/>
    </source>
</evidence>
<protein>
    <submittedName>
        <fullName evidence="2">Uncharacterized protein</fullName>
    </submittedName>
</protein>
<dbReference type="AlphaFoldDB" id="A0AAE3IW00"/>
<accession>A0AAE3IW00</accession>